<comment type="caution">
    <text evidence="1">The sequence shown here is derived from an EMBL/GenBank/DDBJ whole genome shotgun (WGS) entry which is preliminary data.</text>
</comment>
<evidence type="ECO:0000313" key="2">
    <source>
        <dbReference type="Proteomes" id="UP000608662"/>
    </source>
</evidence>
<dbReference type="EMBL" id="WOYG01000001">
    <property type="protein sequence ID" value="NLV09901.1"/>
    <property type="molecule type" value="Genomic_DNA"/>
</dbReference>
<protein>
    <submittedName>
        <fullName evidence="1">LWR-salt protein</fullName>
    </submittedName>
</protein>
<dbReference type="NCBIfam" id="NF033910">
    <property type="entry name" value="LWR_salt"/>
    <property type="match status" value="1"/>
</dbReference>
<name>A0A847UFJ1_9EURY</name>
<accession>A0A847UFJ1</accession>
<gene>
    <name evidence="1" type="primary">lwrS</name>
    <name evidence="1" type="ORF">GOC74_08165</name>
</gene>
<dbReference type="Pfam" id="PF26423">
    <property type="entry name" value="LWR_salt"/>
    <property type="match status" value="1"/>
</dbReference>
<reference evidence="1" key="1">
    <citation type="submission" date="2019-12" db="EMBL/GenBank/DDBJ databases">
        <title>Whole-genome sequence of Halomicrobium mukohataei pws1.</title>
        <authorList>
            <person name="Verma D.K."/>
            <person name="Gopal K."/>
            <person name="Prasad E.S."/>
        </authorList>
    </citation>
    <scope>NUCLEOTIDE SEQUENCE</scope>
    <source>
        <strain evidence="1">Pws1</strain>
    </source>
</reference>
<dbReference type="RefSeq" id="WP_170093681.1">
    <property type="nucleotide sequence ID" value="NZ_WOYG01000001.1"/>
</dbReference>
<organism evidence="1 2">
    <name type="scientific">Halomicrobium mukohataei</name>
    <dbReference type="NCBI Taxonomy" id="57705"/>
    <lineage>
        <taxon>Archaea</taxon>
        <taxon>Methanobacteriati</taxon>
        <taxon>Methanobacteriota</taxon>
        <taxon>Stenosarchaea group</taxon>
        <taxon>Halobacteria</taxon>
        <taxon>Halobacteriales</taxon>
        <taxon>Haloarculaceae</taxon>
        <taxon>Halomicrobium</taxon>
    </lineage>
</organism>
<sequence length="136" mass="15092">MSQQPAGGDGDDGSARYVFRATVRLDPDRPDLTAEPSTVETVLYKEAAQPGDDGWLFFRDNCWRGELNDPAFFRTETEDALGVPVDDVRFQELQTDETYHAALKAAIADDLALFNAESVTEVLRKYLGSSIRVTSE</sequence>
<dbReference type="Proteomes" id="UP000608662">
    <property type="component" value="Unassembled WGS sequence"/>
</dbReference>
<dbReference type="InterPro" id="IPR049798">
    <property type="entry name" value="LWR_salt"/>
</dbReference>
<dbReference type="OrthoDB" id="202660at2157"/>
<evidence type="ECO:0000313" key="1">
    <source>
        <dbReference type="EMBL" id="NLV09901.1"/>
    </source>
</evidence>
<proteinExistence type="predicted"/>
<dbReference type="AlphaFoldDB" id="A0A847UFJ1"/>